<accession>A0A914Q7I7</accession>
<keyword evidence="1" id="KW-0472">Membrane</keyword>
<keyword evidence="1" id="KW-0812">Transmembrane</keyword>
<dbReference type="AlphaFoldDB" id="A0A914Q7I7"/>
<organism evidence="2 3">
    <name type="scientific">Panagrolaimus davidi</name>
    <dbReference type="NCBI Taxonomy" id="227884"/>
    <lineage>
        <taxon>Eukaryota</taxon>
        <taxon>Metazoa</taxon>
        <taxon>Ecdysozoa</taxon>
        <taxon>Nematoda</taxon>
        <taxon>Chromadorea</taxon>
        <taxon>Rhabditida</taxon>
        <taxon>Tylenchina</taxon>
        <taxon>Panagrolaimomorpha</taxon>
        <taxon>Panagrolaimoidea</taxon>
        <taxon>Panagrolaimidae</taxon>
        <taxon>Panagrolaimus</taxon>
    </lineage>
</organism>
<reference evidence="3" key="1">
    <citation type="submission" date="2022-11" db="UniProtKB">
        <authorList>
            <consortium name="WormBaseParasite"/>
        </authorList>
    </citation>
    <scope>IDENTIFICATION</scope>
</reference>
<name>A0A914Q7I7_9BILA</name>
<proteinExistence type="predicted"/>
<sequence length="101" mass="11723">MARKKTPYECDNEISLSCTLYSIDQGEFMMDFYDWTFRGRFIYNLAVCGICTFLLFIVSLRFMLTSKKTTSSILEAEKRLLVITIIELFLAIAYVITVFSV</sequence>
<dbReference type="Proteomes" id="UP000887578">
    <property type="component" value="Unplaced"/>
</dbReference>
<evidence type="ECO:0000313" key="3">
    <source>
        <dbReference type="WBParaSite" id="PDA_v2.g27394.t1"/>
    </source>
</evidence>
<dbReference type="WBParaSite" id="PDA_v2.g27394.t1">
    <property type="protein sequence ID" value="PDA_v2.g27394.t1"/>
    <property type="gene ID" value="PDA_v2.g27394"/>
</dbReference>
<keyword evidence="2" id="KW-1185">Reference proteome</keyword>
<evidence type="ECO:0000313" key="2">
    <source>
        <dbReference type="Proteomes" id="UP000887578"/>
    </source>
</evidence>
<feature type="transmembrane region" description="Helical" evidence="1">
    <location>
        <begin position="41"/>
        <end position="60"/>
    </location>
</feature>
<evidence type="ECO:0000256" key="1">
    <source>
        <dbReference type="SAM" id="Phobius"/>
    </source>
</evidence>
<protein>
    <submittedName>
        <fullName evidence="3">Uncharacterized protein</fullName>
    </submittedName>
</protein>
<feature type="transmembrane region" description="Helical" evidence="1">
    <location>
        <begin position="80"/>
        <end position="99"/>
    </location>
</feature>
<keyword evidence="1" id="KW-1133">Transmembrane helix</keyword>